<evidence type="ECO:0000313" key="4">
    <source>
        <dbReference type="EMBL" id="MBR0683718.1"/>
    </source>
</evidence>
<feature type="domain" description="VOC" evidence="3">
    <location>
        <begin position="433"/>
        <end position="582"/>
    </location>
</feature>
<accession>A0A9X9XJ32</accession>
<dbReference type="InterPro" id="IPR037523">
    <property type="entry name" value="VOC_core"/>
</dbReference>
<dbReference type="GO" id="GO:0046872">
    <property type="term" value="F:metal ion binding"/>
    <property type="evidence" value="ECO:0007669"/>
    <property type="project" value="UniProtKB-UniRule"/>
</dbReference>
<dbReference type="InterPro" id="IPR043700">
    <property type="entry name" value="DSD"/>
</dbReference>
<feature type="binding site" evidence="2">
    <location>
        <position position="514"/>
    </location>
    <ligand>
        <name>Mg(2+)</name>
        <dbReference type="ChEBI" id="CHEBI:18420"/>
    </ligand>
</feature>
<dbReference type="GO" id="GO:0016853">
    <property type="term" value="F:isomerase activity"/>
    <property type="evidence" value="ECO:0007669"/>
    <property type="project" value="UniProtKB-KW"/>
</dbReference>
<dbReference type="Gene3D" id="3.20.20.150">
    <property type="entry name" value="Divalent-metal-dependent TIM barrel enzymes"/>
    <property type="match status" value="1"/>
</dbReference>
<name>A0A9X9XJ32_9PROT</name>
<dbReference type="InterPro" id="IPR050312">
    <property type="entry name" value="IolE/XylAMocC-like"/>
</dbReference>
<keyword evidence="1 2" id="KW-0479">Metal-binding</keyword>
<evidence type="ECO:0000313" key="5">
    <source>
        <dbReference type="Proteomes" id="UP001138709"/>
    </source>
</evidence>
<evidence type="ECO:0000256" key="1">
    <source>
        <dbReference type="ARBA" id="ARBA00022723"/>
    </source>
</evidence>
<dbReference type="HAMAP" id="MF_02238">
    <property type="entry name" value="DSD"/>
    <property type="match status" value="1"/>
</dbReference>
<organism evidence="4 5">
    <name type="scientific">Neoroseomonas eburnea</name>
    <dbReference type="NCBI Taxonomy" id="1346889"/>
    <lineage>
        <taxon>Bacteria</taxon>
        <taxon>Pseudomonadati</taxon>
        <taxon>Pseudomonadota</taxon>
        <taxon>Alphaproteobacteria</taxon>
        <taxon>Acetobacterales</taxon>
        <taxon>Acetobacteraceae</taxon>
        <taxon>Neoroseomonas</taxon>
    </lineage>
</organism>
<dbReference type="CDD" id="cd08342">
    <property type="entry name" value="HPPD_N_like"/>
    <property type="match status" value="1"/>
</dbReference>
<proteinExistence type="inferred from homology"/>
<feature type="binding site" evidence="2">
    <location>
        <position position="198"/>
    </location>
    <ligand>
        <name>a divalent metal cation</name>
        <dbReference type="ChEBI" id="CHEBI:60240"/>
        <note>catalytic</note>
    </ligand>
</feature>
<dbReference type="GO" id="GO:0046279">
    <property type="term" value="P:3,4-dihydroxybenzoate biosynthetic process"/>
    <property type="evidence" value="ECO:0007669"/>
    <property type="project" value="UniProtKB-UniRule"/>
</dbReference>
<keyword evidence="2" id="KW-0456">Lyase</keyword>
<comment type="catalytic activity">
    <reaction evidence="2">
        <text>3-dehydroshikimate = 3,4-dihydroxybenzoate + H2O</text>
        <dbReference type="Rhea" id="RHEA:24848"/>
        <dbReference type="ChEBI" id="CHEBI:15377"/>
        <dbReference type="ChEBI" id="CHEBI:16630"/>
        <dbReference type="ChEBI" id="CHEBI:36241"/>
        <dbReference type="EC" id="4.2.1.118"/>
    </reaction>
</comment>
<feature type="binding site" evidence="2">
    <location>
        <position position="592"/>
    </location>
    <ligand>
        <name>Mg(2+)</name>
        <dbReference type="ChEBI" id="CHEBI:18420"/>
    </ligand>
</feature>
<dbReference type="SUPFAM" id="SSF51658">
    <property type="entry name" value="Xylose isomerase-like"/>
    <property type="match status" value="1"/>
</dbReference>
<dbReference type="Proteomes" id="UP001138709">
    <property type="component" value="Unassembled WGS sequence"/>
</dbReference>
<comment type="caution">
    <text evidence="4">The sequence shown here is derived from an EMBL/GenBank/DDBJ whole genome shotgun (WGS) entry which is preliminary data.</text>
</comment>
<evidence type="ECO:0000259" key="3">
    <source>
        <dbReference type="PROSITE" id="PS51819"/>
    </source>
</evidence>
<dbReference type="PROSITE" id="PS51819">
    <property type="entry name" value="VOC"/>
    <property type="match status" value="2"/>
</dbReference>
<dbReference type="Pfam" id="PF01261">
    <property type="entry name" value="AP_endonuc_2"/>
    <property type="match status" value="1"/>
</dbReference>
<dbReference type="PANTHER" id="PTHR12110">
    <property type="entry name" value="HYDROXYPYRUVATE ISOMERASE"/>
    <property type="match status" value="1"/>
</dbReference>
<sequence length="631" mass="68569">MNVPPRLPTAIATVCLSGTLPDKLEAAAAAGFDGVEIFENDLLTFDGTPGDVRRMCEDLGLAIAIFQPFRDFEAMPEPQRTRNLDRAERKFDTMQALGTDLLLVCSSVHPAVLPEPERAAADFREMAERAARRGLRICYEALAWGRHVNRWRQAWEIVQRADHPALGLCLDSFHTLAPGDDLAGLAATVPPEKLFFLQLADAPKLSMDVLTWSRHHRLFPGQGELPVAPFLADLLAAGYTGPLSLEIFNDEFRAAPSRRIARDGLRSLTWLEEQVGRAPLPGLPLISGIEFVEFAVDHAAGEALGRFVETLGFRRAGRHRSKDVELWRNGGVNLVLNSEPDSAAAEHFVLHGPSVCAMAFRVDDPERVVARAEALQYSIWRERIGAGERRIPGVRAPDGTLIYLVGEAAVRARPIWEDDFHLQAGKDSATLLGVDHAAQAVTPGMMDSFVLFFRALFGLEPDMPWDLPDPYGLVRSRAFVGGGGSIRLPLNVSESGRTGTGRFVSAVAGAGVHHIAFAAADAATAVEAAAALAAPLLDIPENYYEDLGARFGLAEEELAELARLHLLYDRDAAGGTFRHAYTHAFCDRFFLEIVSRSGGYTGFGAANAPVRMAAQTRGGSKTGSAGLRRRD</sequence>
<dbReference type="RefSeq" id="WP_211849282.1">
    <property type="nucleotide sequence ID" value="NZ_JAAEDL010000039.1"/>
</dbReference>
<dbReference type="EC" id="4.2.1.118" evidence="2"/>
<protein>
    <recommendedName>
        <fullName evidence="2">3-dehydroshikimate dehydratase</fullName>
        <shortName evidence="2">DSD</shortName>
        <ecNumber evidence="2">4.2.1.118</ecNumber>
    </recommendedName>
</protein>
<reference evidence="4" key="1">
    <citation type="submission" date="2020-01" db="EMBL/GenBank/DDBJ databases">
        <authorList>
            <person name="Rat A."/>
        </authorList>
    </citation>
    <scope>NUCLEOTIDE SEQUENCE</scope>
    <source>
        <strain evidence="4">LMG 31228</strain>
    </source>
</reference>
<dbReference type="InterPro" id="IPR004360">
    <property type="entry name" value="Glyas_Fos-R_dOase_dom"/>
</dbReference>
<comment type="cofactor">
    <cofactor evidence="2">
        <name>a divalent metal cation</name>
        <dbReference type="ChEBI" id="CHEBI:60240"/>
    </cofactor>
</comment>
<dbReference type="InterPro" id="IPR029068">
    <property type="entry name" value="Glyas_Bleomycin-R_OHBP_Dase"/>
</dbReference>
<dbReference type="InterPro" id="IPR013022">
    <property type="entry name" value="Xyl_isomerase-like_TIM-brl"/>
</dbReference>
<comment type="function">
    <text evidence="2">Catalyzes the conversion of 3-dehydroshikimate to protocatechuate (3,4-dihydroxybenzoate), a common intermediate of quinate and shikimate degradation pathways.</text>
</comment>
<feature type="binding site" evidence="2">
    <location>
        <position position="171"/>
    </location>
    <ligand>
        <name>a divalent metal cation</name>
        <dbReference type="ChEBI" id="CHEBI:60240"/>
        <note>catalytic</note>
    </ligand>
</feature>
<feature type="binding site" evidence="2">
    <location>
        <position position="140"/>
    </location>
    <ligand>
        <name>a divalent metal cation</name>
        <dbReference type="ChEBI" id="CHEBI:60240"/>
        <note>catalytic</note>
    </ligand>
</feature>
<dbReference type="InterPro" id="IPR041736">
    <property type="entry name" value="4OHPhenylPyrv_dOase_N"/>
</dbReference>
<dbReference type="AlphaFoldDB" id="A0A9X9XJ32"/>
<dbReference type="GO" id="GO:0046565">
    <property type="term" value="F:3-dehydroshikimate dehydratase activity"/>
    <property type="evidence" value="ECO:0007669"/>
    <property type="project" value="UniProtKB-UniRule"/>
</dbReference>
<dbReference type="SUPFAM" id="SSF54593">
    <property type="entry name" value="Glyoxalase/Bleomycin resistance protein/Dihydroxybiphenyl dioxygenase"/>
    <property type="match status" value="1"/>
</dbReference>
<feature type="binding site" evidence="2">
    <location>
        <position position="436"/>
    </location>
    <ligand>
        <name>Mg(2+)</name>
        <dbReference type="ChEBI" id="CHEBI:18420"/>
    </ligand>
</feature>
<keyword evidence="4" id="KW-0413">Isomerase</keyword>
<feature type="domain" description="VOC" evidence="3">
    <location>
        <begin position="288"/>
        <end position="407"/>
    </location>
</feature>
<dbReference type="Pfam" id="PF14696">
    <property type="entry name" value="Glyoxalase_5"/>
    <property type="match status" value="1"/>
</dbReference>
<dbReference type="Gene3D" id="3.10.180.10">
    <property type="entry name" value="2,3-Dihydroxybiphenyl 1,2-Dioxygenase, domain 1"/>
    <property type="match status" value="2"/>
</dbReference>
<comment type="pathway">
    <text evidence="2">Aromatic compound metabolism; 3,4-dihydroxybenzoate biosynthesis.</text>
</comment>
<dbReference type="Pfam" id="PF00903">
    <property type="entry name" value="Glyoxalase"/>
    <property type="match status" value="1"/>
</dbReference>
<dbReference type="EMBL" id="JAAEDL010000039">
    <property type="protein sequence ID" value="MBR0683718.1"/>
    <property type="molecule type" value="Genomic_DNA"/>
</dbReference>
<evidence type="ECO:0000256" key="2">
    <source>
        <dbReference type="HAMAP-Rule" id="MF_02238"/>
    </source>
</evidence>
<comment type="similarity">
    <text evidence="2">Belongs to the bacterial two-domain DSD family.</text>
</comment>
<feature type="binding site" evidence="2">
    <location>
        <position position="246"/>
    </location>
    <ligand>
        <name>a divalent metal cation</name>
        <dbReference type="ChEBI" id="CHEBI:60240"/>
        <note>catalytic</note>
    </ligand>
</feature>
<gene>
    <name evidence="4" type="ORF">GXW74_24790</name>
</gene>
<keyword evidence="5" id="KW-1185">Reference proteome</keyword>
<dbReference type="InterPro" id="IPR036237">
    <property type="entry name" value="Xyl_isomerase-like_sf"/>
</dbReference>
<dbReference type="PANTHER" id="PTHR12110:SF21">
    <property type="entry name" value="XYLOSE ISOMERASE-LIKE TIM BARREL DOMAIN-CONTAINING PROTEIN"/>
    <property type="match status" value="1"/>
</dbReference>
<reference evidence="4" key="2">
    <citation type="journal article" date="2021" name="Syst. Appl. Microbiol.">
        <title>Roseomonas hellenica sp. nov., isolated from roots of wild-growing Alkanna tinctoria.</title>
        <authorList>
            <person name="Rat A."/>
            <person name="Naranjo H.D."/>
            <person name="Lebbe L."/>
            <person name="Cnockaert M."/>
            <person name="Krigas N."/>
            <person name="Grigoriadou K."/>
            <person name="Maloupa E."/>
            <person name="Willems A."/>
        </authorList>
    </citation>
    <scope>NUCLEOTIDE SEQUENCE</scope>
    <source>
        <strain evidence="4">LMG 31228</strain>
    </source>
</reference>